<keyword evidence="7" id="KW-0406">Ion transport</keyword>
<dbReference type="InterPro" id="IPR050222">
    <property type="entry name" value="MATE_MdtK"/>
</dbReference>
<dbReference type="GO" id="GO:0042910">
    <property type="term" value="F:xenobiotic transmembrane transporter activity"/>
    <property type="evidence" value="ECO:0007669"/>
    <property type="project" value="InterPro"/>
</dbReference>
<feature type="transmembrane region" description="Helical" evidence="10">
    <location>
        <begin position="21"/>
        <end position="40"/>
    </location>
</feature>
<dbReference type="PANTHER" id="PTHR43298">
    <property type="entry name" value="MULTIDRUG RESISTANCE PROTEIN NORM-RELATED"/>
    <property type="match status" value="1"/>
</dbReference>
<dbReference type="InterPro" id="IPR002528">
    <property type="entry name" value="MATE_fam"/>
</dbReference>
<sequence>MKQYKTYSRLKRFSHESSLTLKLGLPVIIAHLLQTLMQFVDTIMAGHVSSHDLAGLAIATALYHPVFLLMLGILISLGSIIAQLFGAGNRQEIVRNVIQGLWLSLALAFISILIIANLEPVLNKMGYEQEVIRVASDYLKALCWGMPAVYAFVVLRMFSEGLSITRPAMYFTLLGLGVNIVSNYALIFGHFGFPALGAVGAGWTTSMVHWVMFCAMLVFCMKASMFESYRKFIAFTRPSWLYLHEILRIGIPNGFGIAAEVGLFAMVSLLMGTFGVTAIAGHQVAINIAAVTFMLPMGLSFAISIRVGQAKGRGDYMATRYTGYAGIILCILITAVTAAVFVNFPEMIVALYSDDQDVRSLAVQLLYMAAVFQLSDGMQVGALGALRGLKDTRVPFVTNVVAYWFIGLPTAYLVGVYFKFGPVGMWVGLIVGLSIAAVLHSWRFRTLTRRLLRYPESVKSNDDHASQMITY</sequence>
<dbReference type="InterPro" id="IPR048279">
    <property type="entry name" value="MdtK-like"/>
</dbReference>
<accession>A0A381P8T4</accession>
<evidence type="ECO:0000256" key="9">
    <source>
        <dbReference type="ARBA" id="ARBA00031636"/>
    </source>
</evidence>
<dbReference type="NCBIfam" id="TIGR00797">
    <property type="entry name" value="matE"/>
    <property type="match status" value="1"/>
</dbReference>
<feature type="transmembrane region" description="Helical" evidence="10">
    <location>
        <begin position="324"/>
        <end position="344"/>
    </location>
</feature>
<dbReference type="EMBL" id="UINC01000885">
    <property type="protein sequence ID" value="SUZ62659.1"/>
    <property type="molecule type" value="Genomic_DNA"/>
</dbReference>
<reference evidence="11" key="1">
    <citation type="submission" date="2018-05" db="EMBL/GenBank/DDBJ databases">
        <authorList>
            <person name="Lanie J.A."/>
            <person name="Ng W.-L."/>
            <person name="Kazmierczak K.M."/>
            <person name="Andrzejewski T.M."/>
            <person name="Davidsen T.M."/>
            <person name="Wayne K.J."/>
            <person name="Tettelin H."/>
            <person name="Glass J.I."/>
            <person name="Rusch D."/>
            <person name="Podicherti R."/>
            <person name="Tsui H.-C.T."/>
            <person name="Winkler M.E."/>
        </authorList>
    </citation>
    <scope>NUCLEOTIDE SEQUENCE</scope>
</reference>
<keyword evidence="6 10" id="KW-1133">Transmembrane helix</keyword>
<keyword evidence="2" id="KW-0813">Transport</keyword>
<feature type="transmembrane region" description="Helical" evidence="10">
    <location>
        <begin position="284"/>
        <end position="303"/>
    </location>
</feature>
<gene>
    <name evidence="11" type="ORF">METZ01_LOCUS15513</name>
</gene>
<evidence type="ECO:0000256" key="7">
    <source>
        <dbReference type="ARBA" id="ARBA00023065"/>
    </source>
</evidence>
<evidence type="ECO:0000256" key="8">
    <source>
        <dbReference type="ARBA" id="ARBA00023136"/>
    </source>
</evidence>
<evidence type="ECO:0000256" key="1">
    <source>
        <dbReference type="ARBA" id="ARBA00004651"/>
    </source>
</evidence>
<proteinExistence type="predicted"/>
<feature type="transmembrane region" description="Helical" evidence="10">
    <location>
        <begin position="424"/>
        <end position="444"/>
    </location>
</feature>
<feature type="transmembrane region" description="Helical" evidence="10">
    <location>
        <begin position="364"/>
        <end position="384"/>
    </location>
</feature>
<organism evidence="11">
    <name type="scientific">marine metagenome</name>
    <dbReference type="NCBI Taxonomy" id="408172"/>
    <lineage>
        <taxon>unclassified sequences</taxon>
        <taxon>metagenomes</taxon>
        <taxon>ecological metagenomes</taxon>
    </lineage>
</organism>
<keyword evidence="3" id="KW-0050">Antiport</keyword>
<dbReference type="PANTHER" id="PTHR43298:SF2">
    <property type="entry name" value="FMN_FAD EXPORTER YEEO-RELATED"/>
    <property type="match status" value="1"/>
</dbReference>
<feature type="transmembrane region" description="Helical" evidence="10">
    <location>
        <begin position="207"/>
        <end position="225"/>
    </location>
</feature>
<dbReference type="CDD" id="cd13131">
    <property type="entry name" value="MATE_NorM_like"/>
    <property type="match status" value="1"/>
</dbReference>
<dbReference type="GO" id="GO:0006811">
    <property type="term" value="P:monoatomic ion transport"/>
    <property type="evidence" value="ECO:0007669"/>
    <property type="project" value="UniProtKB-KW"/>
</dbReference>
<comment type="subcellular location">
    <subcellularLocation>
        <location evidence="1">Cell membrane</location>
        <topology evidence="1">Multi-pass membrane protein</topology>
    </subcellularLocation>
</comment>
<evidence type="ECO:0000256" key="5">
    <source>
        <dbReference type="ARBA" id="ARBA00022692"/>
    </source>
</evidence>
<keyword evidence="8 10" id="KW-0472">Membrane</keyword>
<dbReference type="Pfam" id="PF01554">
    <property type="entry name" value="MatE"/>
    <property type="match status" value="2"/>
</dbReference>
<protein>
    <recommendedName>
        <fullName evidence="9">Multidrug-efflux transporter</fullName>
    </recommendedName>
</protein>
<dbReference type="PIRSF" id="PIRSF006603">
    <property type="entry name" value="DinF"/>
    <property type="match status" value="1"/>
</dbReference>
<feature type="transmembrane region" description="Helical" evidence="10">
    <location>
        <begin position="170"/>
        <end position="187"/>
    </location>
</feature>
<evidence type="ECO:0000256" key="2">
    <source>
        <dbReference type="ARBA" id="ARBA00022448"/>
    </source>
</evidence>
<feature type="transmembrane region" description="Helical" evidence="10">
    <location>
        <begin position="60"/>
        <end position="85"/>
    </location>
</feature>
<name>A0A381P8T4_9ZZZZ</name>
<keyword evidence="4" id="KW-1003">Cell membrane</keyword>
<feature type="transmembrane region" description="Helical" evidence="10">
    <location>
        <begin position="97"/>
        <end position="118"/>
    </location>
</feature>
<keyword evidence="5 10" id="KW-0812">Transmembrane</keyword>
<dbReference type="AlphaFoldDB" id="A0A381P8T4"/>
<evidence type="ECO:0000256" key="3">
    <source>
        <dbReference type="ARBA" id="ARBA00022449"/>
    </source>
</evidence>
<evidence type="ECO:0000256" key="10">
    <source>
        <dbReference type="SAM" id="Phobius"/>
    </source>
</evidence>
<feature type="transmembrane region" description="Helical" evidence="10">
    <location>
        <begin position="396"/>
        <end position="418"/>
    </location>
</feature>
<dbReference type="GO" id="GO:0005886">
    <property type="term" value="C:plasma membrane"/>
    <property type="evidence" value="ECO:0007669"/>
    <property type="project" value="UniProtKB-SubCell"/>
</dbReference>
<feature type="transmembrane region" description="Helical" evidence="10">
    <location>
        <begin position="138"/>
        <end position="158"/>
    </location>
</feature>
<evidence type="ECO:0000256" key="4">
    <source>
        <dbReference type="ARBA" id="ARBA00022475"/>
    </source>
</evidence>
<evidence type="ECO:0000256" key="6">
    <source>
        <dbReference type="ARBA" id="ARBA00022989"/>
    </source>
</evidence>
<evidence type="ECO:0000313" key="11">
    <source>
        <dbReference type="EMBL" id="SUZ62659.1"/>
    </source>
</evidence>
<feature type="transmembrane region" description="Helical" evidence="10">
    <location>
        <begin position="246"/>
        <end position="272"/>
    </location>
</feature>
<dbReference type="GO" id="GO:0015297">
    <property type="term" value="F:antiporter activity"/>
    <property type="evidence" value="ECO:0007669"/>
    <property type="project" value="UniProtKB-KW"/>
</dbReference>